<keyword evidence="1" id="KW-0812">Transmembrane</keyword>
<dbReference type="InterPro" id="IPR053240">
    <property type="entry name" value="VTT_domain"/>
</dbReference>
<accession>A0ABU9F9D1</accession>
<feature type="transmembrane region" description="Helical" evidence="1">
    <location>
        <begin position="178"/>
        <end position="197"/>
    </location>
</feature>
<keyword evidence="4" id="KW-1185">Reference proteome</keyword>
<dbReference type="RefSeq" id="WP_123755452.1">
    <property type="nucleotide sequence ID" value="NZ_JARXNK020000104.1"/>
</dbReference>
<feature type="transmembrane region" description="Helical" evidence="1">
    <location>
        <begin position="146"/>
        <end position="166"/>
    </location>
</feature>
<organism evidence="3 4">
    <name type="scientific">Raoultella lignicola</name>
    <dbReference type="NCBI Taxonomy" id="3040939"/>
    <lineage>
        <taxon>Bacteria</taxon>
        <taxon>Pseudomonadati</taxon>
        <taxon>Pseudomonadota</taxon>
        <taxon>Gammaproteobacteria</taxon>
        <taxon>Enterobacterales</taxon>
        <taxon>Enterobacteriaceae</taxon>
        <taxon>Klebsiella/Raoultella group</taxon>
        <taxon>Raoultella</taxon>
    </lineage>
</organism>
<evidence type="ECO:0000256" key="1">
    <source>
        <dbReference type="SAM" id="Phobius"/>
    </source>
</evidence>
<feature type="domain" description="VTT" evidence="2">
    <location>
        <begin position="53"/>
        <end position="169"/>
    </location>
</feature>
<evidence type="ECO:0000259" key="2">
    <source>
        <dbReference type="Pfam" id="PF09335"/>
    </source>
</evidence>
<keyword evidence="1" id="KW-1133">Transmembrane helix</keyword>
<dbReference type="InterPro" id="IPR032816">
    <property type="entry name" value="VTT_dom"/>
</dbReference>
<comment type="caution">
    <text evidence="3">The sequence shown here is derived from an EMBL/GenBank/DDBJ whole genome shotgun (WGS) entry which is preliminary data.</text>
</comment>
<dbReference type="Proteomes" id="UP001312893">
    <property type="component" value="Unassembled WGS sequence"/>
</dbReference>
<feature type="transmembrane region" description="Helical" evidence="1">
    <location>
        <begin position="73"/>
        <end position="94"/>
    </location>
</feature>
<feature type="transmembrane region" description="Helical" evidence="1">
    <location>
        <begin position="41"/>
        <end position="66"/>
    </location>
</feature>
<evidence type="ECO:0000313" key="3">
    <source>
        <dbReference type="EMBL" id="MEL0552979.1"/>
    </source>
</evidence>
<name>A0ABU9F9D1_9ENTR</name>
<sequence length="221" mass="24045">MALLSVLTVVITFSGFADLITHFHHLQTLIRQSGALGWTLYIALFIVATLCLIPGSILVMVGGVVFGPLWGTILSLCAATMASALSFLLARWLGRDLLLKYAGHSATFQAIERGMARSGSDFLILTRLVPLFPYNIQNYAYGLTAIPFWSFTLISALTTLPGLFIYTLMASELVREGITLGFVLKLSLAGLVLFGIIQGAKIFARQRQISADGWQVNDGEK</sequence>
<dbReference type="PANTHER" id="PTHR46826">
    <property type="match status" value="1"/>
</dbReference>
<dbReference type="PANTHER" id="PTHR46826:SF1">
    <property type="entry name" value="TVP38_TMEM64 FAMILY MEMBRANE PROTEIN YDJX"/>
    <property type="match status" value="1"/>
</dbReference>
<proteinExistence type="predicted"/>
<protein>
    <submittedName>
        <fullName evidence="3">TVP38/TMEM64 family protein</fullName>
    </submittedName>
</protein>
<dbReference type="Pfam" id="PF09335">
    <property type="entry name" value="VTT_dom"/>
    <property type="match status" value="1"/>
</dbReference>
<reference evidence="3 4" key="1">
    <citation type="submission" date="2024-04" db="EMBL/GenBank/DDBJ databases">
        <title>Two novel Raoultella species associated with bleeding cankers of broadleaf hosts, Raoultella scottia sp. nov. and Raoultella lignicola sp. nov.</title>
        <authorList>
            <person name="Brady C.L."/>
        </authorList>
    </citation>
    <scope>NUCLEOTIDE SEQUENCE [LARGE SCALE GENOMIC DNA]</scope>
    <source>
        <strain evidence="3 4">TW_WC1a.1</strain>
    </source>
</reference>
<keyword evidence="1" id="KW-0472">Membrane</keyword>
<gene>
    <name evidence="3" type="ORF">QFI96_014880</name>
</gene>
<dbReference type="EMBL" id="JARXNK020000104">
    <property type="protein sequence ID" value="MEL0552979.1"/>
    <property type="molecule type" value="Genomic_DNA"/>
</dbReference>
<evidence type="ECO:0000313" key="4">
    <source>
        <dbReference type="Proteomes" id="UP001312893"/>
    </source>
</evidence>